<keyword evidence="2" id="KW-1185">Reference proteome</keyword>
<dbReference type="AlphaFoldDB" id="A0A9N9JXS8"/>
<name>A0A9N9JXS8_9GLOM</name>
<dbReference type="EMBL" id="CAJVPZ010067183">
    <property type="protein sequence ID" value="CAG8796844.1"/>
    <property type="molecule type" value="Genomic_DNA"/>
</dbReference>
<reference evidence="1" key="1">
    <citation type="submission" date="2021-06" db="EMBL/GenBank/DDBJ databases">
        <authorList>
            <person name="Kallberg Y."/>
            <person name="Tangrot J."/>
            <person name="Rosling A."/>
        </authorList>
    </citation>
    <scope>NUCLEOTIDE SEQUENCE</scope>
    <source>
        <strain evidence="1">IN212</strain>
    </source>
</reference>
<comment type="caution">
    <text evidence="1">The sequence shown here is derived from an EMBL/GenBank/DDBJ whole genome shotgun (WGS) entry which is preliminary data.</text>
</comment>
<evidence type="ECO:0000313" key="1">
    <source>
        <dbReference type="EMBL" id="CAG8796844.1"/>
    </source>
</evidence>
<organism evidence="1 2">
    <name type="scientific">Racocetra fulgida</name>
    <dbReference type="NCBI Taxonomy" id="60492"/>
    <lineage>
        <taxon>Eukaryota</taxon>
        <taxon>Fungi</taxon>
        <taxon>Fungi incertae sedis</taxon>
        <taxon>Mucoromycota</taxon>
        <taxon>Glomeromycotina</taxon>
        <taxon>Glomeromycetes</taxon>
        <taxon>Diversisporales</taxon>
        <taxon>Gigasporaceae</taxon>
        <taxon>Racocetra</taxon>
    </lineage>
</organism>
<protein>
    <submittedName>
        <fullName evidence="1">19884_t:CDS:1</fullName>
    </submittedName>
</protein>
<feature type="non-terminal residue" evidence="1">
    <location>
        <position position="218"/>
    </location>
</feature>
<dbReference type="Proteomes" id="UP000789396">
    <property type="component" value="Unassembled WGS sequence"/>
</dbReference>
<dbReference type="OrthoDB" id="2437546at2759"/>
<accession>A0A9N9JXS8</accession>
<evidence type="ECO:0000313" key="2">
    <source>
        <dbReference type="Proteomes" id="UP000789396"/>
    </source>
</evidence>
<feature type="non-terminal residue" evidence="1">
    <location>
        <position position="1"/>
    </location>
</feature>
<sequence length="218" mass="24562">FLTPPVLSLQKTEIAEALWYSAILVSKESINISLLQEKSEIDFYENLDNFPATNINEIISSLSTLSIQEIWKTTHLTLIYPDSGIAFNISNTLNNRRAYGVTNGLCKKAMAVGLDAGSAAMETLNKFLENFIQQYSVVNTVLSEIQDNELSDLDDQKNIAPFDVSSIQNPMIKKRKEAPRIKRIKSSLETKKIQSNTKKDKATRFCSHCKQPNHYAKT</sequence>
<proteinExistence type="predicted"/>
<gene>
    <name evidence="1" type="ORF">RFULGI_LOCUS17317</name>
</gene>